<keyword evidence="4" id="KW-0223">Dioxygenase</keyword>
<dbReference type="PANTHER" id="PTHR24014:SF4">
    <property type="entry name" value="2-OXOGLUTARATE AND IRON-DEPENDENT OXYGENASE DOMAIN-CONTAINING PROTEIN 2"/>
    <property type="match status" value="1"/>
</dbReference>
<evidence type="ECO:0000256" key="1">
    <source>
        <dbReference type="ARBA" id="ARBA00001961"/>
    </source>
</evidence>
<dbReference type="Pfam" id="PF25238">
    <property type="entry name" value="OGFOD2-like"/>
    <property type="match status" value="1"/>
</dbReference>
<dbReference type="CDD" id="cd00195">
    <property type="entry name" value="UBCc_UEV"/>
    <property type="match status" value="1"/>
</dbReference>
<feature type="domain" description="Fe2OG dioxygenase" evidence="8">
    <location>
        <begin position="317"/>
        <end position="411"/>
    </location>
</feature>
<dbReference type="PANTHER" id="PTHR24014">
    <property type="entry name" value="2-OXOGLUTARATE AND IRON-DEPENDENT OXYGENASE DOMAIN-CONTAINING PROTEIN 2"/>
    <property type="match status" value="1"/>
</dbReference>
<keyword evidence="5" id="KW-0560">Oxidoreductase</keyword>
<evidence type="ECO:0000256" key="6">
    <source>
        <dbReference type="ARBA" id="ARBA00023004"/>
    </source>
</evidence>
<feature type="compositionally biased region" description="Acidic residues" evidence="7">
    <location>
        <begin position="476"/>
        <end position="487"/>
    </location>
</feature>
<comment type="cofactor">
    <cofactor evidence="1">
        <name>L-ascorbate</name>
        <dbReference type="ChEBI" id="CHEBI:38290"/>
    </cofactor>
</comment>
<protein>
    <recommendedName>
        <fullName evidence="8">Fe2OG dioxygenase domain-containing protein</fullName>
    </recommendedName>
</protein>
<evidence type="ECO:0000256" key="3">
    <source>
        <dbReference type="ARBA" id="ARBA00022896"/>
    </source>
</evidence>
<sequence>RVKVSFDAMDDEPAAKRCRRAEVPFSLEELQQEIRDLRADPPVYVSDVGDLKTPPLICDEQGQLKVPTDPERNGPWDLQLCISGAEGDEAYGGPCRVSIRFDPDLWPAKLPLVRFRGVFHHALTDDNGAMLMPFYRGMPRDARDACTLRLTLQAIHCFLQDPFKAWKLPAERLPEKFQRALDVHRKINAERLEIIEKYKSKVLHPELFTSKVKDEWLDPAFGKAMKENTPSAWRKILTEEIPGVYSFKLVTEAFCDTFLEEVFNFYKSGLPAKRPNSMNAYGIILNDIGMEPLIDELQRVLQPLGELLFPGPGNCWDGHHCFIVRYRSGEDLGLDMHTDDSDVTFNLCLGLDFTGAGLQFCGMSGAPDHRKHRHSYFHRKGHCVMHLGRRRHGADDITSGERLNLILWNHSSTYRSSEESESPPYDAETGPPDPVCVSYTHDRDFGNFKAYPKGKEHFRGRGWCPRRSFEYPGFEPDCESEEEDRHA</sequence>
<evidence type="ECO:0000313" key="9">
    <source>
        <dbReference type="EMBL" id="CAK9043954.1"/>
    </source>
</evidence>
<dbReference type="InterPro" id="IPR006620">
    <property type="entry name" value="Pro_4_hyd_alph"/>
</dbReference>
<evidence type="ECO:0000313" key="10">
    <source>
        <dbReference type="Proteomes" id="UP001642484"/>
    </source>
</evidence>
<evidence type="ECO:0000256" key="4">
    <source>
        <dbReference type="ARBA" id="ARBA00022964"/>
    </source>
</evidence>
<dbReference type="SMART" id="SM00702">
    <property type="entry name" value="P4Hc"/>
    <property type="match status" value="1"/>
</dbReference>
<dbReference type="Gene3D" id="2.60.120.620">
    <property type="entry name" value="q2cbj1_9rhob like domain"/>
    <property type="match status" value="1"/>
</dbReference>
<dbReference type="PROSITE" id="PS51471">
    <property type="entry name" value="FE2OG_OXY"/>
    <property type="match status" value="1"/>
</dbReference>
<dbReference type="SUPFAM" id="SSF54495">
    <property type="entry name" value="UBC-like"/>
    <property type="match status" value="1"/>
</dbReference>
<dbReference type="InterPro" id="IPR005123">
    <property type="entry name" value="Oxoglu/Fe-dep_dioxygenase_dom"/>
</dbReference>
<accession>A0ABP0LZM1</accession>
<keyword evidence="3" id="KW-0847">Vitamin C</keyword>
<organism evidence="9 10">
    <name type="scientific">Durusdinium trenchii</name>
    <dbReference type="NCBI Taxonomy" id="1381693"/>
    <lineage>
        <taxon>Eukaryota</taxon>
        <taxon>Sar</taxon>
        <taxon>Alveolata</taxon>
        <taxon>Dinophyceae</taxon>
        <taxon>Suessiales</taxon>
        <taxon>Symbiodiniaceae</taxon>
        <taxon>Durusdinium</taxon>
    </lineage>
</organism>
<name>A0ABP0LZM1_9DINO</name>
<gene>
    <name evidence="9" type="ORF">CCMP2556_LOCUS23191</name>
</gene>
<evidence type="ECO:0000256" key="2">
    <source>
        <dbReference type="ARBA" id="ARBA00022723"/>
    </source>
</evidence>
<keyword evidence="10" id="KW-1185">Reference proteome</keyword>
<evidence type="ECO:0000256" key="5">
    <source>
        <dbReference type="ARBA" id="ARBA00023002"/>
    </source>
</evidence>
<feature type="region of interest" description="Disordered" evidence="7">
    <location>
        <begin position="467"/>
        <end position="487"/>
    </location>
</feature>
<keyword evidence="6" id="KW-0408">Iron</keyword>
<comment type="caution">
    <text evidence="9">The sequence shown here is derived from an EMBL/GenBank/DDBJ whole genome shotgun (WGS) entry which is preliminary data.</text>
</comment>
<dbReference type="Proteomes" id="UP001642484">
    <property type="component" value="Unassembled WGS sequence"/>
</dbReference>
<feature type="non-terminal residue" evidence="9">
    <location>
        <position position="1"/>
    </location>
</feature>
<keyword evidence="2" id="KW-0479">Metal-binding</keyword>
<evidence type="ECO:0000256" key="7">
    <source>
        <dbReference type="SAM" id="MobiDB-lite"/>
    </source>
</evidence>
<proteinExistence type="predicted"/>
<evidence type="ECO:0000259" key="8">
    <source>
        <dbReference type="PROSITE" id="PS51471"/>
    </source>
</evidence>
<dbReference type="InterPro" id="IPR016135">
    <property type="entry name" value="UBQ-conjugating_enzyme/RWD"/>
</dbReference>
<reference evidence="9 10" key="1">
    <citation type="submission" date="2024-02" db="EMBL/GenBank/DDBJ databases">
        <authorList>
            <person name="Chen Y."/>
            <person name="Shah S."/>
            <person name="Dougan E. K."/>
            <person name="Thang M."/>
            <person name="Chan C."/>
        </authorList>
    </citation>
    <scope>NUCLEOTIDE SEQUENCE [LARGE SCALE GENOMIC DNA]</scope>
</reference>
<dbReference type="EMBL" id="CAXAMN010014669">
    <property type="protein sequence ID" value="CAK9043954.1"/>
    <property type="molecule type" value="Genomic_DNA"/>
</dbReference>
<dbReference type="Gene3D" id="3.10.110.10">
    <property type="entry name" value="Ubiquitin Conjugating Enzyme"/>
    <property type="match status" value="1"/>
</dbReference>